<dbReference type="EMBL" id="AK442225">
    <property type="protein sequence ID" value="BAN66019.1"/>
    <property type="molecule type" value="mRNA"/>
</dbReference>
<dbReference type="Gene3D" id="3.30.1240.10">
    <property type="match status" value="1"/>
</dbReference>
<dbReference type="InterPro" id="IPR023214">
    <property type="entry name" value="HAD_sf"/>
</dbReference>
<accession>A7AVU3</accession>
<reference evidence="3" key="5">
    <citation type="journal article" date="2021" name="Int. J. Parasitol.">
        <title>Comparative analysis of gene expression between Babesia bovis blood stages and kinetes allowed by improved genome annotation.</title>
        <authorList>
            <person name="Ueti M.W."/>
            <person name="Johnson W.C."/>
            <person name="Kappmeyer L.S."/>
            <person name="Herndon D.R."/>
            <person name="Mousel M.R."/>
            <person name="Reif K.E."/>
            <person name="Taus N.S."/>
            <person name="Ifeonu O.O."/>
            <person name="Silva J.C."/>
            <person name="Suarez C.E."/>
            <person name="Brayton K.A."/>
        </authorList>
    </citation>
    <scope>NUCLEOTIDE SEQUENCE [LARGE SCALE GENOMIC DNA]</scope>
</reference>
<dbReference type="GO" id="GO:0016791">
    <property type="term" value="F:phosphatase activity"/>
    <property type="evidence" value="ECO:0007669"/>
    <property type="project" value="TreeGrafter"/>
</dbReference>
<dbReference type="KEGG" id="bbo:BBOV_IV003230"/>
<keyword evidence="2" id="KW-0378">Hydrolase</keyword>
<reference evidence="3" key="4">
    <citation type="journal article" date="2020" name="Data Brief">
        <title>Transcriptome dataset of Babesia bovis life stages within vertebrate and invertebrate hosts.</title>
        <authorList>
            <person name="Ueti M.W."/>
            <person name="Johnson W.C."/>
            <person name="Kappmeyer L.S."/>
            <person name="Herndon D.R."/>
            <person name="Mousel M.R."/>
            <person name="Reif K.E."/>
            <person name="Taus N.S."/>
            <person name="Ifeonu O.O."/>
            <person name="Silva J.C."/>
            <person name="Suarez C.E."/>
            <person name="Brayton K.A."/>
        </authorList>
    </citation>
    <scope>NUCLEOTIDE SEQUENCE [LARGE SCALE GENOMIC DNA]</scope>
</reference>
<dbReference type="eggNOG" id="ENOG502RSY5">
    <property type="taxonomic scope" value="Eukaryota"/>
</dbReference>
<gene>
    <name evidence="1 2" type="ORF">BBOV_IV003230</name>
</gene>
<dbReference type="GeneID" id="5477706"/>
<organism evidence="2 3">
    <name type="scientific">Babesia bovis</name>
    <dbReference type="NCBI Taxonomy" id="5865"/>
    <lineage>
        <taxon>Eukaryota</taxon>
        <taxon>Sar</taxon>
        <taxon>Alveolata</taxon>
        <taxon>Apicomplexa</taxon>
        <taxon>Aconoidasida</taxon>
        <taxon>Piroplasmida</taxon>
        <taxon>Babesiidae</taxon>
        <taxon>Babesia</taxon>
    </lineage>
</organism>
<dbReference type="InterPro" id="IPR036412">
    <property type="entry name" value="HAD-like_sf"/>
</dbReference>
<dbReference type="PANTHER" id="PTHR10000">
    <property type="entry name" value="PHOSPHOSERINE PHOSPHATASE"/>
    <property type="match status" value="1"/>
</dbReference>
<dbReference type="Gene3D" id="3.40.50.1000">
    <property type="entry name" value="HAD superfamily/HAD-like"/>
    <property type="match status" value="1"/>
</dbReference>
<dbReference type="SUPFAM" id="SSF56784">
    <property type="entry name" value="HAD-like"/>
    <property type="match status" value="1"/>
</dbReference>
<protein>
    <submittedName>
        <fullName evidence="2">HAD superfamily hydrolase, putative</fullName>
    </submittedName>
</protein>
<dbReference type="Proteomes" id="UP000002173">
    <property type="component" value="Unassembled WGS sequence"/>
</dbReference>
<proteinExistence type="evidence at transcript level"/>
<reference evidence="1" key="3">
    <citation type="journal article" date="2014" name="BMC Genomics">
        <title>The Babesia bovis gene and promoter model: an update from full-length EST analysis.</title>
        <authorList>
            <person name="Yamagishi J."/>
            <person name="Wakaguri H."/>
            <person name="Yokoyama N."/>
            <person name="Yamashita R."/>
            <person name="Suzuki Y."/>
            <person name="Xuan X."/>
            <person name="Igarashi I."/>
        </authorList>
    </citation>
    <scope>NUCLEOTIDE SEQUENCE</scope>
    <source>
        <strain evidence="1">Texas</strain>
    </source>
</reference>
<keyword evidence="3" id="KW-1185">Reference proteome</keyword>
<dbReference type="AlphaFoldDB" id="A7AVU3"/>
<dbReference type="GO" id="GO:0005829">
    <property type="term" value="C:cytosol"/>
    <property type="evidence" value="ECO:0007669"/>
    <property type="project" value="TreeGrafter"/>
</dbReference>
<name>A7AVU3_BABBO</name>
<dbReference type="VEuPathDB" id="PiroplasmaDB:BBOV_IV003230"/>
<evidence type="ECO:0000313" key="2">
    <source>
        <dbReference type="EMBL" id="EDO05919.1"/>
    </source>
</evidence>
<dbReference type="OMA" id="EAIETHM"/>
<dbReference type="RefSeq" id="XP_001609487.1">
    <property type="nucleotide sequence ID" value="XM_001609437.1"/>
</dbReference>
<reference evidence="2 3" key="1">
    <citation type="journal article" date="2007" name="PLoS Pathog.">
        <title>Genome sequence of Babesia bovis and comparative analysis of apicomplexan hemoprotozoa.</title>
        <authorList>
            <person name="Brayton K.A."/>
            <person name="Lau A.O.T."/>
            <person name="Herndon D.R."/>
            <person name="Hannick L."/>
            <person name="Kappmeyer L.S."/>
            <person name="Berens S.J."/>
            <person name="Bidwell S.L."/>
            <person name="Brown W.C."/>
            <person name="Crabtree J."/>
            <person name="Fadrosh D."/>
            <person name="Feldblum T."/>
            <person name="Forberger H.A."/>
            <person name="Haas B.J."/>
            <person name="Howell J.M."/>
            <person name="Khouri H."/>
            <person name="Koo H."/>
            <person name="Mann D.J."/>
            <person name="Norimine J."/>
            <person name="Paulsen I.T."/>
            <person name="Radune D."/>
            <person name="Ren Q."/>
            <person name="Smith R.K. Jr."/>
            <person name="Suarez C.E."/>
            <person name="White O."/>
            <person name="Wortman J.R."/>
            <person name="Knowles D.P. Jr."/>
            <person name="McElwain T.F."/>
            <person name="Nene V.M."/>
        </authorList>
    </citation>
    <scope>NUCLEOTIDE SEQUENCE [LARGE SCALE GENOMIC DNA]</scope>
    <source>
        <strain evidence="2">T2Bo</strain>
    </source>
</reference>
<dbReference type="PANTHER" id="PTHR10000:SF8">
    <property type="entry name" value="HAD SUPERFAMILY HYDROLASE-LIKE, TYPE 3"/>
    <property type="match status" value="1"/>
</dbReference>
<reference evidence="2" key="2">
    <citation type="submission" date="2007-08" db="EMBL/GenBank/DDBJ databases">
        <authorList>
            <person name="Nene V."/>
        </authorList>
    </citation>
    <scope>NUCLEOTIDE SEQUENCE</scope>
    <source>
        <strain evidence="2">T2Bo</strain>
    </source>
</reference>
<dbReference type="GO" id="GO:0000287">
    <property type="term" value="F:magnesium ion binding"/>
    <property type="evidence" value="ECO:0007669"/>
    <property type="project" value="TreeGrafter"/>
</dbReference>
<dbReference type="Pfam" id="PF08282">
    <property type="entry name" value="Hydrolase_3"/>
    <property type="match status" value="1"/>
</dbReference>
<evidence type="ECO:0000313" key="1">
    <source>
        <dbReference type="EMBL" id="BAN66019.1"/>
    </source>
</evidence>
<dbReference type="EMBL" id="AAXT01000004">
    <property type="protein sequence ID" value="EDO05919.1"/>
    <property type="molecule type" value="Genomic_DNA"/>
</dbReference>
<sequence length="284" mass="31699">MRSASTFVGPITPPKYFAIDIDGTFFTTNPKAFEKNRRAFRKMVEEGYVPFLATGRSYETAVIALKDIMADGLYSGYPGVYHNGALVYDKDKTPIFRKAFDKSFIRDVCDAAIKKGIETSLVFLSETKIYSLVPGSECADRLASIWDWDSDLVVRTADEIVEQDILQIMLSRYNELFELIKGREGIDYITRIGDRGMGDLNPPGINKSTGLKALMEKYNAAPEDFCFIGDGTNDIEAMEFVPLSFAVGNAQECVKSHARFVMDETNDDGAFSKLVQLVYGIQVD</sequence>
<evidence type="ECO:0000313" key="3">
    <source>
        <dbReference type="Proteomes" id="UP000002173"/>
    </source>
</evidence>